<evidence type="ECO:0000313" key="1">
    <source>
        <dbReference type="EMBL" id="EIT70019.1"/>
    </source>
</evidence>
<dbReference type="Proteomes" id="UP000003704">
    <property type="component" value="Unassembled WGS sequence"/>
</dbReference>
<comment type="caution">
    <text evidence="2">The sequence shown here is derived from an EMBL/GenBank/DDBJ whole genome shotgun (WGS) entry which is preliminary data.</text>
</comment>
<evidence type="ECO:0000313" key="3">
    <source>
        <dbReference type="Proteomes" id="UP000003704"/>
    </source>
</evidence>
<dbReference type="EMBL" id="AKGD01000001">
    <property type="protein sequence ID" value="EIT70206.1"/>
    <property type="molecule type" value="Genomic_DNA"/>
</dbReference>
<dbReference type="STRING" id="1172194.WQQ_01560"/>
<keyword evidence="3" id="KW-1185">Reference proteome</keyword>
<sequence>MLLAGEATASAEVPGDLVMEALDIERLAMQLDPAASPSAQALTPIYIGSQAGEVQVLEVTFQIDAVKPVRYAYSPAESAALNERGLHKLTQIPLAPGQHRLYIDYAARGDDDRPGVPRLRSRLVQTIEAPAAGQPIVIEVKPGGLGGDPSLTLVNAAGDVVLRQIDYLIHSGRYFSAASQIMQMRDAAGGNLPADYEQRLQTCIGGLRHSMPADASASPVLAKYQSAAASLDAGRNADAIPMLEQIASEKANSAESWVLRDQANTTLGYYFLSMKQPDLAATTFKRVRSASPYANTALLGLGWAMLAPRGNAAESTAPLTAQSVKSSLSAPEKLSTARKAMPFNNAWGVATGKRADDLRRALVPWTELIGRDPTDAAVQEAMLALPYAFEHLGAHEQAHDYSKRAVDQLENTRGHLEKALEHIASGEMASKIVESDSPGGSGWSWWLKDLPPPRWWLKNRPHAPPNFYFERLTEDEEFREHLEAAHQLHELGMAMSRREDIVKKSGDTALQQRMDAIEDRLIAAEVAERAVLESAATRYITSIKEQTERYLVEAHFAIARLNDRPLQVSAK</sequence>
<evidence type="ECO:0000313" key="2">
    <source>
        <dbReference type="EMBL" id="EIT70206.1"/>
    </source>
</evidence>
<gene>
    <name evidence="1" type="ORF">WQQ_01560</name>
    <name evidence="2" type="ORF">WQQ_03430</name>
</gene>
<proteinExistence type="predicted"/>
<dbReference type="EMBL" id="AKGD01000001">
    <property type="protein sequence ID" value="EIT70019.1"/>
    <property type="molecule type" value="Genomic_DNA"/>
</dbReference>
<dbReference type="AlphaFoldDB" id="I8I2Q0"/>
<reference evidence="2 3" key="1">
    <citation type="journal article" date="2012" name="J. Bacteriol.">
        <title>Genome Sequence of n-Alkane-Degrading Hydrocarboniphaga effusa Strain AP103T (ATCC BAA-332T).</title>
        <authorList>
            <person name="Chang H.K."/>
            <person name="Zylstra G.J."/>
            <person name="Chae J.C."/>
        </authorList>
    </citation>
    <scope>NUCLEOTIDE SEQUENCE [LARGE SCALE GENOMIC DNA]</scope>
    <source>
        <strain evidence="2 3">AP103</strain>
    </source>
</reference>
<protein>
    <submittedName>
        <fullName evidence="2">Uncharacterized protein</fullName>
    </submittedName>
</protein>
<dbReference type="Gene3D" id="1.25.40.10">
    <property type="entry name" value="Tetratricopeptide repeat domain"/>
    <property type="match status" value="1"/>
</dbReference>
<dbReference type="SUPFAM" id="SSF48452">
    <property type="entry name" value="TPR-like"/>
    <property type="match status" value="1"/>
</dbReference>
<name>I8I2Q0_9GAMM</name>
<dbReference type="InterPro" id="IPR011990">
    <property type="entry name" value="TPR-like_helical_dom_sf"/>
</dbReference>
<accession>I8I2Q0</accession>
<reference evidence="2" key="2">
    <citation type="submission" date="2012-05" db="EMBL/GenBank/DDBJ databases">
        <authorList>
            <person name="Park J.-H."/>
            <person name="Zylstra G.J."/>
            <person name="Chae J.-C."/>
        </authorList>
    </citation>
    <scope>NUCLEOTIDE SEQUENCE</scope>
    <source>
        <strain evidence="2">AP103</strain>
    </source>
</reference>
<organism evidence="2 3">
    <name type="scientific">Hydrocarboniphaga effusa AP103</name>
    <dbReference type="NCBI Taxonomy" id="1172194"/>
    <lineage>
        <taxon>Bacteria</taxon>
        <taxon>Pseudomonadati</taxon>
        <taxon>Pseudomonadota</taxon>
        <taxon>Gammaproteobacteria</taxon>
        <taxon>Nevskiales</taxon>
        <taxon>Nevskiaceae</taxon>
        <taxon>Hydrocarboniphaga</taxon>
    </lineage>
</organism>